<evidence type="ECO:0000256" key="8">
    <source>
        <dbReference type="ARBA" id="ARBA00023065"/>
    </source>
</evidence>
<dbReference type="AlphaFoldDB" id="A0A517M2M4"/>
<evidence type="ECO:0000256" key="10">
    <source>
        <dbReference type="ARBA" id="ARBA00023201"/>
    </source>
</evidence>
<organism evidence="13 14">
    <name type="scientific">Rosistilla ulvae</name>
    <dbReference type="NCBI Taxonomy" id="1930277"/>
    <lineage>
        <taxon>Bacteria</taxon>
        <taxon>Pseudomonadati</taxon>
        <taxon>Planctomycetota</taxon>
        <taxon>Planctomycetia</taxon>
        <taxon>Pirellulales</taxon>
        <taxon>Pirellulaceae</taxon>
        <taxon>Rosistilla</taxon>
    </lineage>
</organism>
<protein>
    <submittedName>
        <fullName evidence="13">Sodium/glucose cotransporter</fullName>
    </submittedName>
</protein>
<dbReference type="GO" id="GO:0015293">
    <property type="term" value="F:symporter activity"/>
    <property type="evidence" value="ECO:0007669"/>
    <property type="project" value="TreeGrafter"/>
</dbReference>
<evidence type="ECO:0000256" key="3">
    <source>
        <dbReference type="ARBA" id="ARBA00022448"/>
    </source>
</evidence>
<evidence type="ECO:0000256" key="7">
    <source>
        <dbReference type="ARBA" id="ARBA00023053"/>
    </source>
</evidence>
<feature type="transmembrane region" description="Helical" evidence="12">
    <location>
        <begin position="411"/>
        <end position="430"/>
    </location>
</feature>
<gene>
    <name evidence="13" type="primary">sglT_5</name>
    <name evidence="13" type="ORF">EC9_33190</name>
</gene>
<evidence type="ECO:0000256" key="5">
    <source>
        <dbReference type="ARBA" id="ARBA00022692"/>
    </source>
</evidence>
<evidence type="ECO:0000313" key="13">
    <source>
        <dbReference type="EMBL" id="QDS89122.1"/>
    </source>
</evidence>
<dbReference type="GO" id="GO:0006814">
    <property type="term" value="P:sodium ion transport"/>
    <property type="evidence" value="ECO:0007669"/>
    <property type="project" value="UniProtKB-KW"/>
</dbReference>
<dbReference type="GO" id="GO:0005886">
    <property type="term" value="C:plasma membrane"/>
    <property type="evidence" value="ECO:0007669"/>
    <property type="project" value="UniProtKB-SubCell"/>
</dbReference>
<keyword evidence="5 12" id="KW-0812">Transmembrane</keyword>
<keyword evidence="10" id="KW-0739">Sodium transport</keyword>
<dbReference type="PANTHER" id="PTHR42985:SF40">
    <property type="entry name" value="LD47995P-RELATED"/>
    <property type="match status" value="1"/>
</dbReference>
<sequence length="503" mass="54023">MAIIDWIILFLYATSTIGLGWYYGRKQEDTSEYFVGSGQMNPILIGISLFATLLSTISYLAIPGEVLGKGPIYLTNYLAYPFVYLFVALVLLPVYMRQRVTSAYELLENQLGLSIRLLGATMFVLLRLVWMSLLVFLTAKAIAIMIGVGDDMVPWIVLVTGIFAVTYTSLGGLQAVVITDTMQTLLLYGGSLLVLGVVTYQMGGLGWFPSEWPGDAWDSQPIFSLDPATRVTVFGSALSVFLWTVCTSAGDQVSVQRFMATKDVKAARRAIAIQLIVAMVVGATLGLVGIALLGYFQAHPEFMPKDVSLKAQADGLFPHFIASHLPPVVTGLVVSGLFAAAMSSIDSGVNSITAVVMTDYLDRFGRKPATEKKHLLYARSLAVAIGTTVVLISTFMEYIPGNFMAVTNKTVNLLSVPIALLFFFALFVPFSNALGVWIGTVASVGVAVTIAFSGVIFGTDPDTGLDPISFQWIAPASLLAGLTVGTTACLLCAPLYPSKSKGR</sequence>
<evidence type="ECO:0000256" key="11">
    <source>
        <dbReference type="RuleBase" id="RU362091"/>
    </source>
</evidence>
<keyword evidence="9 12" id="KW-0472">Membrane</keyword>
<evidence type="ECO:0000256" key="1">
    <source>
        <dbReference type="ARBA" id="ARBA00004651"/>
    </source>
</evidence>
<dbReference type="PROSITE" id="PS50283">
    <property type="entry name" value="NA_SOLUT_SYMP_3"/>
    <property type="match status" value="1"/>
</dbReference>
<accession>A0A517M2M4</accession>
<keyword evidence="3" id="KW-0813">Transport</keyword>
<dbReference type="EMBL" id="CP036261">
    <property type="protein sequence ID" value="QDS89122.1"/>
    <property type="molecule type" value="Genomic_DNA"/>
</dbReference>
<feature type="transmembrane region" description="Helical" evidence="12">
    <location>
        <begin position="271"/>
        <end position="296"/>
    </location>
</feature>
<dbReference type="Proteomes" id="UP000319557">
    <property type="component" value="Chromosome"/>
</dbReference>
<evidence type="ECO:0000256" key="9">
    <source>
        <dbReference type="ARBA" id="ARBA00023136"/>
    </source>
</evidence>
<dbReference type="PANTHER" id="PTHR42985">
    <property type="entry name" value="SODIUM-COUPLED MONOCARBOXYLATE TRANSPORTER"/>
    <property type="match status" value="1"/>
</dbReference>
<keyword evidence="7" id="KW-0915">Sodium</keyword>
<dbReference type="InterPro" id="IPR001734">
    <property type="entry name" value="Na/solute_symporter"/>
</dbReference>
<feature type="transmembrane region" description="Helical" evidence="12">
    <location>
        <begin position="228"/>
        <end position="250"/>
    </location>
</feature>
<feature type="transmembrane region" description="Helical" evidence="12">
    <location>
        <begin position="6"/>
        <end position="23"/>
    </location>
</feature>
<evidence type="ECO:0000256" key="6">
    <source>
        <dbReference type="ARBA" id="ARBA00022989"/>
    </source>
</evidence>
<feature type="transmembrane region" description="Helical" evidence="12">
    <location>
        <begin position="117"/>
        <end position="146"/>
    </location>
</feature>
<dbReference type="RefSeq" id="WP_145346687.1">
    <property type="nucleotide sequence ID" value="NZ_CP036261.1"/>
</dbReference>
<dbReference type="OrthoDB" id="9810181at2"/>
<keyword evidence="4" id="KW-1003">Cell membrane</keyword>
<dbReference type="Gene3D" id="1.20.1730.10">
    <property type="entry name" value="Sodium/glucose cotransporter"/>
    <property type="match status" value="1"/>
</dbReference>
<evidence type="ECO:0000256" key="4">
    <source>
        <dbReference type="ARBA" id="ARBA00022475"/>
    </source>
</evidence>
<feature type="transmembrane region" description="Helical" evidence="12">
    <location>
        <begin position="470"/>
        <end position="496"/>
    </location>
</feature>
<keyword evidence="14" id="KW-1185">Reference proteome</keyword>
<feature type="transmembrane region" description="Helical" evidence="12">
    <location>
        <begin position="77"/>
        <end position="96"/>
    </location>
</feature>
<feature type="transmembrane region" description="Helical" evidence="12">
    <location>
        <begin position="437"/>
        <end position="458"/>
    </location>
</feature>
<proteinExistence type="inferred from homology"/>
<dbReference type="KEGG" id="ruv:EC9_33190"/>
<evidence type="ECO:0000256" key="12">
    <source>
        <dbReference type="SAM" id="Phobius"/>
    </source>
</evidence>
<keyword evidence="8" id="KW-0406">Ion transport</keyword>
<dbReference type="InterPro" id="IPR051163">
    <property type="entry name" value="Sodium:Solute_Symporter_SSF"/>
</dbReference>
<evidence type="ECO:0000256" key="2">
    <source>
        <dbReference type="ARBA" id="ARBA00006434"/>
    </source>
</evidence>
<evidence type="ECO:0000313" key="14">
    <source>
        <dbReference type="Proteomes" id="UP000319557"/>
    </source>
</evidence>
<feature type="transmembrane region" description="Helical" evidence="12">
    <location>
        <begin position="185"/>
        <end position="208"/>
    </location>
</feature>
<comment type="subcellular location">
    <subcellularLocation>
        <location evidence="1">Cell membrane</location>
        <topology evidence="1">Multi-pass membrane protein</topology>
    </subcellularLocation>
</comment>
<name>A0A517M2M4_9BACT</name>
<feature type="transmembrane region" description="Helical" evidence="12">
    <location>
        <begin position="316"/>
        <end position="341"/>
    </location>
</feature>
<comment type="similarity">
    <text evidence="2 11">Belongs to the sodium:solute symporter (SSF) (TC 2.A.21) family.</text>
</comment>
<feature type="transmembrane region" description="Helical" evidence="12">
    <location>
        <begin position="43"/>
        <end position="62"/>
    </location>
</feature>
<dbReference type="Pfam" id="PF00474">
    <property type="entry name" value="SSF"/>
    <property type="match status" value="1"/>
</dbReference>
<reference evidence="13 14" key="1">
    <citation type="submission" date="2019-02" db="EMBL/GenBank/DDBJ databases">
        <title>Deep-cultivation of Planctomycetes and their phenomic and genomic characterization uncovers novel biology.</title>
        <authorList>
            <person name="Wiegand S."/>
            <person name="Jogler M."/>
            <person name="Boedeker C."/>
            <person name="Pinto D."/>
            <person name="Vollmers J."/>
            <person name="Rivas-Marin E."/>
            <person name="Kohn T."/>
            <person name="Peeters S.H."/>
            <person name="Heuer A."/>
            <person name="Rast P."/>
            <person name="Oberbeckmann S."/>
            <person name="Bunk B."/>
            <person name="Jeske O."/>
            <person name="Meyerdierks A."/>
            <person name="Storesund J.E."/>
            <person name="Kallscheuer N."/>
            <person name="Luecker S."/>
            <person name="Lage O.M."/>
            <person name="Pohl T."/>
            <person name="Merkel B.J."/>
            <person name="Hornburger P."/>
            <person name="Mueller R.-W."/>
            <person name="Bruemmer F."/>
            <person name="Labrenz M."/>
            <person name="Spormann A.M."/>
            <person name="Op den Camp H."/>
            <person name="Overmann J."/>
            <person name="Amann R."/>
            <person name="Jetten M.S.M."/>
            <person name="Mascher T."/>
            <person name="Medema M.H."/>
            <person name="Devos D.P."/>
            <person name="Kaster A.-K."/>
            <person name="Ovreas L."/>
            <person name="Rohde M."/>
            <person name="Galperin M.Y."/>
            <person name="Jogler C."/>
        </authorList>
    </citation>
    <scope>NUCLEOTIDE SEQUENCE [LARGE SCALE GENOMIC DNA]</scope>
    <source>
        <strain evidence="13 14">EC9</strain>
    </source>
</reference>
<dbReference type="InterPro" id="IPR038377">
    <property type="entry name" value="Na/Glc_symporter_sf"/>
</dbReference>
<feature type="transmembrane region" description="Helical" evidence="12">
    <location>
        <begin position="376"/>
        <end position="399"/>
    </location>
</feature>
<dbReference type="NCBIfam" id="TIGR00813">
    <property type="entry name" value="sss"/>
    <property type="match status" value="1"/>
</dbReference>
<feature type="transmembrane region" description="Helical" evidence="12">
    <location>
        <begin position="152"/>
        <end position="173"/>
    </location>
</feature>
<keyword evidence="6 12" id="KW-1133">Transmembrane helix</keyword>